<reference evidence="4" key="1">
    <citation type="submission" date="2023-08" db="EMBL/GenBank/DDBJ databases">
        <title>Increased levels of nutrients transform a symbiont into a lethal pathobiont.</title>
        <authorList>
            <person name="Lachnit T."/>
            <person name="Ulrich L."/>
            <person name="Willmer F.M."/>
            <person name="Hasenbein T."/>
            <person name="Steiner L.X."/>
            <person name="Wolters M."/>
            <person name="Herbst E.M."/>
            <person name="Deines P."/>
        </authorList>
    </citation>
    <scope>NUCLEOTIDE SEQUENCE</scope>
    <source>
        <strain evidence="4">T3</strain>
    </source>
</reference>
<name>A0AAU7YA54_9PSED</name>
<gene>
    <name evidence="4" type="ORF">ABS648_02755</name>
</gene>
<evidence type="ECO:0000256" key="2">
    <source>
        <dbReference type="ARBA" id="ARBA00022801"/>
    </source>
</evidence>
<evidence type="ECO:0000256" key="1">
    <source>
        <dbReference type="ARBA" id="ARBA00008324"/>
    </source>
</evidence>
<keyword evidence="2 4" id="KW-0378">Hydrolase</keyword>
<evidence type="ECO:0000313" key="4">
    <source>
        <dbReference type="EMBL" id="XBY67171.1"/>
    </source>
</evidence>
<comment type="similarity">
    <text evidence="1">Belongs to the thioesterase PaaI family.</text>
</comment>
<proteinExistence type="inferred from homology"/>
<dbReference type="EC" id="3.1.2.-" evidence="4"/>
<dbReference type="Gene3D" id="3.10.129.10">
    <property type="entry name" value="Hotdog Thioesterase"/>
    <property type="match status" value="1"/>
</dbReference>
<dbReference type="SUPFAM" id="SSF54637">
    <property type="entry name" value="Thioesterase/thiol ester dehydrase-isomerase"/>
    <property type="match status" value="1"/>
</dbReference>
<dbReference type="InterPro" id="IPR029069">
    <property type="entry name" value="HotDog_dom_sf"/>
</dbReference>
<dbReference type="Pfam" id="PF03061">
    <property type="entry name" value="4HBT"/>
    <property type="match status" value="1"/>
</dbReference>
<protein>
    <submittedName>
        <fullName evidence="4">PaaI family thioesterase</fullName>
        <ecNumber evidence="4">3.1.2.-</ecNumber>
    </submittedName>
</protein>
<evidence type="ECO:0000259" key="3">
    <source>
        <dbReference type="Pfam" id="PF03061"/>
    </source>
</evidence>
<dbReference type="PANTHER" id="PTHR21660">
    <property type="entry name" value="THIOESTERASE SUPERFAMILY MEMBER-RELATED"/>
    <property type="match status" value="1"/>
</dbReference>
<dbReference type="PANTHER" id="PTHR21660:SF1">
    <property type="entry name" value="ACYL-COENZYME A THIOESTERASE 13"/>
    <property type="match status" value="1"/>
</dbReference>
<dbReference type="AlphaFoldDB" id="A0AAU7YA54"/>
<dbReference type="EMBL" id="CP158373">
    <property type="protein sequence ID" value="XBY67171.1"/>
    <property type="molecule type" value="Genomic_DNA"/>
</dbReference>
<feature type="domain" description="Thioesterase" evidence="3">
    <location>
        <begin position="51"/>
        <end position="122"/>
    </location>
</feature>
<sequence>MMDAAIPPGFEPLFRSSPFLDLLGPLYSRRDEEGGLVIAARIQQKHCNLRGTAHGGLLCTLADVALGYSTAFSQEPPLAMATVNLSLDFCGAARLGDLVEVRTAIHKIGQRLAFASADLSSSGHPVALASAVFHIP</sequence>
<dbReference type="CDD" id="cd03443">
    <property type="entry name" value="PaaI_thioesterase"/>
    <property type="match status" value="1"/>
</dbReference>
<organism evidence="4">
    <name type="scientific">Pseudomonas solani</name>
    <dbReference type="NCBI Taxonomy" id="2731552"/>
    <lineage>
        <taxon>Bacteria</taxon>
        <taxon>Pseudomonadati</taxon>
        <taxon>Pseudomonadota</taxon>
        <taxon>Gammaproteobacteria</taxon>
        <taxon>Pseudomonadales</taxon>
        <taxon>Pseudomonadaceae</taxon>
        <taxon>Pseudomonas</taxon>
    </lineage>
</organism>
<dbReference type="InterPro" id="IPR006683">
    <property type="entry name" value="Thioestr_dom"/>
</dbReference>
<accession>A0AAU7YA54</accession>
<dbReference type="GO" id="GO:0047617">
    <property type="term" value="F:fatty acyl-CoA hydrolase activity"/>
    <property type="evidence" value="ECO:0007669"/>
    <property type="project" value="InterPro"/>
</dbReference>
<dbReference type="InterPro" id="IPR039298">
    <property type="entry name" value="ACOT13"/>
</dbReference>